<name>A0A914ZSJ7_PARUN</name>
<dbReference type="AlphaFoldDB" id="A0A914ZSJ7"/>
<evidence type="ECO:0000313" key="3">
    <source>
        <dbReference type="WBParaSite" id="PgB18_g027_t01"/>
    </source>
</evidence>
<protein>
    <submittedName>
        <fullName evidence="3">Uncharacterized protein</fullName>
    </submittedName>
</protein>
<evidence type="ECO:0000256" key="1">
    <source>
        <dbReference type="SAM" id="MobiDB-lite"/>
    </source>
</evidence>
<organism evidence="2 3">
    <name type="scientific">Parascaris univalens</name>
    <name type="common">Nematode worm</name>
    <dbReference type="NCBI Taxonomy" id="6257"/>
    <lineage>
        <taxon>Eukaryota</taxon>
        <taxon>Metazoa</taxon>
        <taxon>Ecdysozoa</taxon>
        <taxon>Nematoda</taxon>
        <taxon>Chromadorea</taxon>
        <taxon>Rhabditida</taxon>
        <taxon>Spirurina</taxon>
        <taxon>Ascaridomorpha</taxon>
        <taxon>Ascaridoidea</taxon>
        <taxon>Ascarididae</taxon>
        <taxon>Parascaris</taxon>
    </lineage>
</organism>
<sequence length="68" mass="7456">MDEIPATLSEKPMAGVFNEQSDGEMGGENESPAGRNENYAEASELPIRKETVTDARHALVLLPMFAYE</sequence>
<feature type="region of interest" description="Disordered" evidence="1">
    <location>
        <begin position="1"/>
        <end position="46"/>
    </location>
</feature>
<dbReference type="Proteomes" id="UP000887569">
    <property type="component" value="Unplaced"/>
</dbReference>
<dbReference type="WBParaSite" id="PgB18_g027_t01">
    <property type="protein sequence ID" value="PgB18_g027_t01"/>
    <property type="gene ID" value="PgB18_g027"/>
</dbReference>
<keyword evidence="2" id="KW-1185">Reference proteome</keyword>
<reference evidence="3" key="1">
    <citation type="submission" date="2022-11" db="UniProtKB">
        <authorList>
            <consortium name="WormBaseParasite"/>
        </authorList>
    </citation>
    <scope>IDENTIFICATION</scope>
</reference>
<evidence type="ECO:0000313" key="2">
    <source>
        <dbReference type="Proteomes" id="UP000887569"/>
    </source>
</evidence>
<accession>A0A914ZSJ7</accession>
<proteinExistence type="predicted"/>